<dbReference type="SUPFAM" id="SSF52540">
    <property type="entry name" value="P-loop containing nucleoside triphosphate hydrolases"/>
    <property type="match status" value="1"/>
</dbReference>
<dbReference type="InterPro" id="IPR016032">
    <property type="entry name" value="Sig_transdc_resp-reg_C-effctor"/>
</dbReference>
<dbReference type="EMBL" id="JBGEHV010000001">
    <property type="protein sequence ID" value="MEY8037833.1"/>
    <property type="molecule type" value="Genomic_DNA"/>
</dbReference>
<dbReference type="PANTHER" id="PTHR16305:SF35">
    <property type="entry name" value="TRANSCRIPTIONAL ACTIVATOR DOMAIN"/>
    <property type="match status" value="1"/>
</dbReference>
<feature type="domain" description="HTH luxR-type" evidence="3">
    <location>
        <begin position="833"/>
        <end position="898"/>
    </location>
</feature>
<evidence type="ECO:0000256" key="2">
    <source>
        <dbReference type="ARBA" id="ARBA00022840"/>
    </source>
</evidence>
<dbReference type="Gene3D" id="3.40.50.300">
    <property type="entry name" value="P-loop containing nucleotide triphosphate hydrolases"/>
    <property type="match status" value="1"/>
</dbReference>
<dbReference type="InterPro" id="IPR036388">
    <property type="entry name" value="WH-like_DNA-bd_sf"/>
</dbReference>
<dbReference type="Gene3D" id="1.25.40.10">
    <property type="entry name" value="Tetratricopeptide repeat domain"/>
    <property type="match status" value="1"/>
</dbReference>
<dbReference type="PROSITE" id="PS00622">
    <property type="entry name" value="HTH_LUXR_1"/>
    <property type="match status" value="1"/>
</dbReference>
<dbReference type="PRINTS" id="PR00038">
    <property type="entry name" value="HTHLUXR"/>
</dbReference>
<reference evidence="4 5" key="1">
    <citation type="submission" date="2024-08" db="EMBL/GenBank/DDBJ databases">
        <title>Genome mining of Saccharopolyspora cebuensis PGLac3 from Nigerian medicinal plant.</title>
        <authorList>
            <person name="Ezeobiora C.E."/>
            <person name="Igbokwe N.H."/>
            <person name="Amin D.H."/>
            <person name="Mendie U.E."/>
        </authorList>
    </citation>
    <scope>NUCLEOTIDE SEQUENCE [LARGE SCALE GENOMIC DNA]</scope>
    <source>
        <strain evidence="4 5">PGLac3</strain>
    </source>
</reference>
<name>A0ABV4CBE4_9PSEU</name>
<dbReference type="PROSITE" id="PS50043">
    <property type="entry name" value="HTH_LUXR_2"/>
    <property type="match status" value="1"/>
</dbReference>
<dbReference type="SUPFAM" id="SSF48452">
    <property type="entry name" value="TPR-like"/>
    <property type="match status" value="2"/>
</dbReference>
<gene>
    <name evidence="4" type="ORF">AB8O55_00330</name>
</gene>
<dbReference type="PANTHER" id="PTHR16305">
    <property type="entry name" value="TESTICULAR SOLUBLE ADENYLYL CYCLASE"/>
    <property type="match status" value="1"/>
</dbReference>
<dbReference type="Pfam" id="PF13191">
    <property type="entry name" value="AAA_16"/>
    <property type="match status" value="1"/>
</dbReference>
<dbReference type="InterPro" id="IPR027417">
    <property type="entry name" value="P-loop_NTPase"/>
</dbReference>
<proteinExistence type="predicted"/>
<evidence type="ECO:0000259" key="3">
    <source>
        <dbReference type="PROSITE" id="PS50043"/>
    </source>
</evidence>
<dbReference type="Proteomes" id="UP001564626">
    <property type="component" value="Unassembled WGS sequence"/>
</dbReference>
<dbReference type="SMART" id="SM00421">
    <property type="entry name" value="HTH_LUXR"/>
    <property type="match status" value="1"/>
</dbReference>
<evidence type="ECO:0000256" key="1">
    <source>
        <dbReference type="ARBA" id="ARBA00022741"/>
    </source>
</evidence>
<keyword evidence="1" id="KW-0547">Nucleotide-binding</keyword>
<dbReference type="Pfam" id="PF00196">
    <property type="entry name" value="GerE"/>
    <property type="match status" value="1"/>
</dbReference>
<comment type="caution">
    <text evidence="4">The sequence shown here is derived from an EMBL/GenBank/DDBJ whole genome shotgun (WGS) entry which is preliminary data.</text>
</comment>
<dbReference type="InterPro" id="IPR041664">
    <property type="entry name" value="AAA_16"/>
</dbReference>
<accession>A0ABV4CBE4</accession>
<dbReference type="CDD" id="cd06170">
    <property type="entry name" value="LuxR_C_like"/>
    <property type="match status" value="1"/>
</dbReference>
<dbReference type="InterPro" id="IPR000792">
    <property type="entry name" value="Tscrpt_reg_LuxR_C"/>
</dbReference>
<dbReference type="SUPFAM" id="SSF46894">
    <property type="entry name" value="C-terminal effector domain of the bipartite response regulators"/>
    <property type="match status" value="1"/>
</dbReference>
<keyword evidence="5" id="KW-1185">Reference proteome</keyword>
<evidence type="ECO:0000313" key="4">
    <source>
        <dbReference type="EMBL" id="MEY8037833.1"/>
    </source>
</evidence>
<dbReference type="InterPro" id="IPR011990">
    <property type="entry name" value="TPR-like_helical_dom_sf"/>
</dbReference>
<dbReference type="Gene3D" id="1.10.10.10">
    <property type="entry name" value="Winged helix-like DNA-binding domain superfamily/Winged helix DNA-binding domain"/>
    <property type="match status" value="1"/>
</dbReference>
<evidence type="ECO:0000313" key="5">
    <source>
        <dbReference type="Proteomes" id="UP001564626"/>
    </source>
</evidence>
<dbReference type="RefSeq" id="WP_369774446.1">
    <property type="nucleotide sequence ID" value="NZ_JBGEHV010000001.1"/>
</dbReference>
<sequence length="901" mass="97925">MTGGRRGQEAVGRQQELAELDQVLADVRAGHPRFAVVAGPAGIGRTTLAELFLDRHPELRVDRVTALPWEQQIPFGLLDRLVGPGGPGRTTAPAAATRLLADWTDGDPEPTIAVVVDDAQWADVDSLRALLSAHHRLSAERVLVLLLARDDPASEISRFLDRCPGPVVRVRPLGPSEVRTLAMLHAGQDLSAPTAYRLAEHTAGNPRHVRDLLRELPAESWSRWQAALPAPRALAAEVERALAGCGPGARALVECAAVLGRTVALADAAELAGLDDPVSALDEAGRAGLIDTVPGRGPVTLTFRDPLAHAAVYHGLSPLHRYERHREAARLAQDTGTALLHRVAVTPFHDAALAAELEEYAGVQAALGVWSAVGAALVSAGRLSPDRGERQRRLLRAVDALVGTGDLAQAGSFAAEIESFPPSPLRDEVLGYLAILRGRPAEAELLLSQAWERCHPEREPETAALICQRRVLHSLSRWHGPDLVAWGRRAVELADPHDPSAVETQVIMGLGLAATGQSERARRTYDEVVSRISLGAQSQRAQMGKGWLDLAMDDPQAARRELATAVPTEYRRGSVRISLWAQAWLARTEFALGSWDEAVQTVNRAAVQLDNTGLELVRPLVHWTGAQVHALRGDLPRAEEHLKHASASAHNYEVMFLPSCLAAAQCAEAQSDYDGVLRALEPLVQLRSREGIDEPGFWPWHDVYGNALVMTNRVEEADAFLTPHERLAAERGHRSTLARLGYVRGRIHGALGDVDAARESFEGALERIKSLPLPYERTRIRFAYGQTLRRAGKRKEAEVVLRRARDGYAAFGATTYVERCDRELKAGGLHPKRGVDLAELTPQEQAVAGLVAEGRSNKQVAVELFVSVKTVQFHLTRIYAKLGVRSRSELAAQFRAATTAP</sequence>
<organism evidence="4 5">
    <name type="scientific">Saccharopolyspora cebuensis</name>
    <dbReference type="NCBI Taxonomy" id="418759"/>
    <lineage>
        <taxon>Bacteria</taxon>
        <taxon>Bacillati</taxon>
        <taxon>Actinomycetota</taxon>
        <taxon>Actinomycetes</taxon>
        <taxon>Pseudonocardiales</taxon>
        <taxon>Pseudonocardiaceae</taxon>
        <taxon>Saccharopolyspora</taxon>
    </lineage>
</organism>
<protein>
    <submittedName>
        <fullName evidence="4">LuxR C-terminal-related transcriptional regulator</fullName>
    </submittedName>
</protein>
<keyword evidence="2" id="KW-0067">ATP-binding</keyword>